<dbReference type="AlphaFoldDB" id="A0A101RMH3"/>
<feature type="transmembrane region" description="Helical" evidence="9">
    <location>
        <begin position="95"/>
        <end position="112"/>
    </location>
</feature>
<evidence type="ECO:0000256" key="2">
    <source>
        <dbReference type="ARBA" id="ARBA00022448"/>
    </source>
</evidence>
<feature type="transmembrane region" description="Helical" evidence="9">
    <location>
        <begin position="227"/>
        <end position="247"/>
    </location>
</feature>
<gene>
    <name evidence="11" type="ORF">AQJ46_43690</name>
</gene>
<organism evidence="11 12">
    <name type="scientific">Streptomyces canus</name>
    <dbReference type="NCBI Taxonomy" id="58343"/>
    <lineage>
        <taxon>Bacteria</taxon>
        <taxon>Bacillati</taxon>
        <taxon>Actinomycetota</taxon>
        <taxon>Actinomycetes</taxon>
        <taxon>Kitasatosporales</taxon>
        <taxon>Streptomycetaceae</taxon>
        <taxon>Streptomyces</taxon>
        <taxon>Streptomyces aurantiacus group</taxon>
    </lineage>
</organism>
<evidence type="ECO:0000256" key="1">
    <source>
        <dbReference type="ARBA" id="ARBA00004651"/>
    </source>
</evidence>
<feature type="transmembrane region" description="Helical" evidence="9">
    <location>
        <begin position="132"/>
        <end position="151"/>
    </location>
</feature>
<keyword evidence="7 9" id="KW-0472">Membrane</keyword>
<keyword evidence="3" id="KW-0050">Antiport</keyword>
<comment type="caution">
    <text evidence="11">The sequence shown here is derived from an EMBL/GenBank/DDBJ whole genome shotgun (WGS) entry which is preliminary data.</text>
</comment>
<feature type="transmembrane region" description="Helical" evidence="9">
    <location>
        <begin position="163"/>
        <end position="188"/>
    </location>
</feature>
<dbReference type="GO" id="GO:0005886">
    <property type="term" value="C:plasma membrane"/>
    <property type="evidence" value="ECO:0007669"/>
    <property type="project" value="UniProtKB-SubCell"/>
</dbReference>
<reference evidence="11 12" key="1">
    <citation type="submission" date="2015-10" db="EMBL/GenBank/DDBJ databases">
        <title>Draft genome sequence of Streptomyces canus DSM 40017, type strain for the species Streptomyces canus.</title>
        <authorList>
            <person name="Ruckert C."/>
            <person name="Winkler A."/>
            <person name="Kalinowski J."/>
            <person name="Kampfer P."/>
            <person name="Glaeser S."/>
        </authorList>
    </citation>
    <scope>NUCLEOTIDE SEQUENCE [LARGE SCALE GENOMIC DNA]</scope>
    <source>
        <strain evidence="11 12">DSM 40017</strain>
    </source>
</reference>
<comment type="similarity">
    <text evidence="8">Belongs to the NhaC Na(+)/H(+) (TC 2.A.35) antiporter family.</text>
</comment>
<evidence type="ECO:0000256" key="3">
    <source>
        <dbReference type="ARBA" id="ARBA00022449"/>
    </source>
</evidence>
<evidence type="ECO:0000256" key="8">
    <source>
        <dbReference type="ARBA" id="ARBA00038435"/>
    </source>
</evidence>
<evidence type="ECO:0000256" key="7">
    <source>
        <dbReference type="ARBA" id="ARBA00023136"/>
    </source>
</evidence>
<evidence type="ECO:0000313" key="11">
    <source>
        <dbReference type="EMBL" id="KUN58297.1"/>
    </source>
</evidence>
<sequence length="289" mass="29300">MTETRSIDSSSGADTGAGPELGRPSLAFRFGKVGAYIAPVVFIGGVIAFFTGYGTFDLTVLGVVGLMALFVGSVFARSCCTFWERAIDGVASKNSATLLLLLLSISVVSAMIKASGISSGFVWLATELNLSGGAYVAVAFLVVCVIAMAAGSSIGTMFTVFPILYPAGVAVGAQPVLLAGALLSGALFGDNLAPISDTTVISASSQRYRRREGLAEVGGVVRARAPYSLSAALVAAVLFYLAGMGAGNLFGGSTHAAAAAAGDPSPRGLVMLVPVLVLLTVAFVKRDLS</sequence>
<evidence type="ECO:0000256" key="6">
    <source>
        <dbReference type="ARBA" id="ARBA00022989"/>
    </source>
</evidence>
<dbReference type="Pfam" id="PF03553">
    <property type="entry name" value="Na_H_antiporter"/>
    <property type="match status" value="1"/>
</dbReference>
<keyword evidence="2" id="KW-0813">Transport</keyword>
<dbReference type="STRING" id="58343.AQJ46_43690"/>
<feature type="transmembrane region" description="Helical" evidence="9">
    <location>
        <begin position="33"/>
        <end position="54"/>
    </location>
</feature>
<dbReference type="PANTHER" id="PTHR33451:SF5">
    <property type="entry name" value="NA+_H+ ANTIPORTER"/>
    <property type="match status" value="1"/>
</dbReference>
<dbReference type="GO" id="GO:0015297">
    <property type="term" value="F:antiporter activity"/>
    <property type="evidence" value="ECO:0007669"/>
    <property type="project" value="UniProtKB-KW"/>
</dbReference>
<dbReference type="InterPro" id="IPR018461">
    <property type="entry name" value="Na/H_Antiport_NhaC-like_C"/>
</dbReference>
<dbReference type="EMBL" id="LMWU01000062">
    <property type="protein sequence ID" value="KUN58297.1"/>
    <property type="molecule type" value="Genomic_DNA"/>
</dbReference>
<keyword evidence="5 9" id="KW-0812">Transmembrane</keyword>
<evidence type="ECO:0000256" key="5">
    <source>
        <dbReference type="ARBA" id="ARBA00022692"/>
    </source>
</evidence>
<keyword evidence="4" id="KW-1003">Cell membrane</keyword>
<evidence type="ECO:0000259" key="10">
    <source>
        <dbReference type="Pfam" id="PF03553"/>
    </source>
</evidence>
<dbReference type="Proteomes" id="UP000053669">
    <property type="component" value="Unassembled WGS sequence"/>
</dbReference>
<dbReference type="RefSeq" id="WP_059210911.1">
    <property type="nucleotide sequence ID" value="NZ_KQ948676.1"/>
</dbReference>
<keyword evidence="6 9" id="KW-1133">Transmembrane helix</keyword>
<dbReference type="PANTHER" id="PTHR33451">
    <property type="entry name" value="MALATE-2H(+)/NA(+)-LACTATE ANTIPORTER"/>
    <property type="match status" value="1"/>
</dbReference>
<evidence type="ECO:0000256" key="4">
    <source>
        <dbReference type="ARBA" id="ARBA00022475"/>
    </source>
</evidence>
<protein>
    <recommendedName>
        <fullName evidence="10">Na+/H+ antiporter NhaC-like C-terminal domain-containing protein</fullName>
    </recommendedName>
</protein>
<evidence type="ECO:0000313" key="12">
    <source>
        <dbReference type="Proteomes" id="UP000053669"/>
    </source>
</evidence>
<evidence type="ECO:0000256" key="9">
    <source>
        <dbReference type="SAM" id="Phobius"/>
    </source>
</evidence>
<comment type="subcellular location">
    <subcellularLocation>
        <location evidence="1">Cell membrane</location>
        <topology evidence="1">Multi-pass membrane protein</topology>
    </subcellularLocation>
</comment>
<feature type="domain" description="Na+/H+ antiporter NhaC-like C-terminal" evidence="10">
    <location>
        <begin position="40"/>
        <end position="204"/>
    </location>
</feature>
<accession>A0A101RMH3</accession>
<feature type="transmembrane region" description="Helical" evidence="9">
    <location>
        <begin position="268"/>
        <end position="284"/>
    </location>
</feature>
<feature type="transmembrane region" description="Helical" evidence="9">
    <location>
        <begin position="60"/>
        <end position="83"/>
    </location>
</feature>
<proteinExistence type="inferred from homology"/>
<dbReference type="InterPro" id="IPR052180">
    <property type="entry name" value="NhaC_Na-H+_Antiporter"/>
</dbReference>
<name>A0A101RMH3_9ACTN</name>